<organism evidence="1">
    <name type="scientific">Strongyloides ratti</name>
    <name type="common">Parasitic roundworm</name>
    <dbReference type="NCBI Taxonomy" id="34506"/>
    <lineage>
        <taxon>Eukaryota</taxon>
        <taxon>Metazoa</taxon>
        <taxon>Ecdysozoa</taxon>
        <taxon>Nematoda</taxon>
        <taxon>Chromadorea</taxon>
        <taxon>Rhabditida</taxon>
        <taxon>Tylenchina</taxon>
        <taxon>Panagrolaimomorpha</taxon>
        <taxon>Strongyloidoidea</taxon>
        <taxon>Strongyloididae</taxon>
        <taxon>Strongyloides</taxon>
    </lineage>
</organism>
<name>A0A090L1Q4_STRRB</name>
<evidence type="ECO:0000313" key="4">
    <source>
        <dbReference type="WormBase" id="SRAE_1000032700"/>
    </source>
</evidence>
<proteinExistence type="predicted"/>
<sequence>MIVILPLISLIKCQSNDGSVLKKKACDRMANLVSTFITCQQLISILDQASGLIADGTDLNTTVSEMTSIILGSLTASQNVTAITKGAPLVFSLGISGIQKAISTLITVMTDNLMPLGEQLDSLAKMWIDDSMPRNVIVNQLYYYGLSFVTKKRIGTLFKRYKNAVGDKSFASIKSALNSLIKFNLYT</sequence>
<dbReference type="RefSeq" id="XP_024501254.1">
    <property type="nucleotide sequence ID" value="XM_024647147.1"/>
</dbReference>
<dbReference type="WormBase" id="SRAE_1000032700">
    <property type="protein sequence ID" value="SRP06864"/>
    <property type="gene ID" value="WBGene00256922"/>
</dbReference>
<reference evidence="3" key="2">
    <citation type="submission" date="2020-12" db="UniProtKB">
        <authorList>
            <consortium name="WormBaseParasite"/>
        </authorList>
    </citation>
    <scope>IDENTIFICATION</scope>
</reference>
<evidence type="ECO:0000313" key="3">
    <source>
        <dbReference type="WBParaSite" id="SRAE_1000032700.1"/>
    </source>
</evidence>
<dbReference type="Proteomes" id="UP000035682">
    <property type="component" value="Unplaced"/>
</dbReference>
<evidence type="ECO:0000313" key="1">
    <source>
        <dbReference type="EMBL" id="CEF62052.1"/>
    </source>
</evidence>
<evidence type="ECO:0000313" key="2">
    <source>
        <dbReference type="Proteomes" id="UP000035682"/>
    </source>
</evidence>
<keyword evidence="2" id="KW-1185">Reference proteome</keyword>
<reference evidence="1 2" key="1">
    <citation type="submission" date="2014-09" db="EMBL/GenBank/DDBJ databases">
        <authorList>
            <person name="Martin A.A."/>
        </authorList>
    </citation>
    <scope>NUCLEOTIDE SEQUENCE</scope>
    <source>
        <strain evidence="2">ED321</strain>
        <strain evidence="1">ED321 Heterogonic</strain>
    </source>
</reference>
<dbReference type="OrthoDB" id="5877232at2759"/>
<dbReference type="WBParaSite" id="SRAE_1000032700.1">
    <property type="protein sequence ID" value="SRAE_1000032700.1"/>
    <property type="gene ID" value="WBGene00256922"/>
</dbReference>
<gene>
    <name evidence="1 3 4" type="ORF">SRAE_1000032700</name>
</gene>
<dbReference type="EMBL" id="LN609528">
    <property type="protein sequence ID" value="CEF62052.1"/>
    <property type="molecule type" value="Genomic_DNA"/>
</dbReference>
<protein>
    <submittedName>
        <fullName evidence="1 3">Uncharacterized protein</fullName>
    </submittedName>
</protein>
<dbReference type="AlphaFoldDB" id="A0A090L1Q4"/>
<accession>A0A090L1Q4</accession>
<dbReference type="CTD" id="36374417"/>
<dbReference type="GeneID" id="36374417"/>